<dbReference type="Gene3D" id="3.30.70.1060">
    <property type="entry name" value="Dimeric alpha+beta barrel"/>
    <property type="match status" value="1"/>
</dbReference>
<evidence type="ECO:0000313" key="4">
    <source>
        <dbReference type="Proteomes" id="UP000885680"/>
    </source>
</evidence>
<dbReference type="InterPro" id="IPR011008">
    <property type="entry name" value="Dimeric_a/b-barrel"/>
</dbReference>
<dbReference type="Proteomes" id="UP000885680">
    <property type="component" value="Unassembled WGS sequence"/>
</dbReference>
<name>A0A9C9TFX3_9HYPH</name>
<evidence type="ECO:0000256" key="1">
    <source>
        <dbReference type="ARBA" id="ARBA00007689"/>
    </source>
</evidence>
<sequence>LVVIEADSLGAAQSIAAEDPYAKAGLFDNVAVRPWNWAIKNPAAD</sequence>
<reference evidence="3" key="1">
    <citation type="journal article" date="2020" name="mSystems">
        <title>Genome- and Community-Level Interaction Insights into Carbon Utilization and Element Cycling Functions of Hydrothermarchaeota in Hydrothermal Sediment.</title>
        <authorList>
            <person name="Zhou Z."/>
            <person name="Liu Y."/>
            <person name="Xu W."/>
            <person name="Pan J."/>
            <person name="Luo Z.H."/>
            <person name="Li M."/>
        </authorList>
    </citation>
    <scope>NUCLEOTIDE SEQUENCE</scope>
    <source>
        <strain evidence="3">HyVt-347</strain>
    </source>
</reference>
<feature type="non-terminal residue" evidence="3">
    <location>
        <position position="1"/>
    </location>
</feature>
<comment type="similarity">
    <text evidence="1">Belongs to the YciI family.</text>
</comment>
<dbReference type="Pfam" id="PF03795">
    <property type="entry name" value="YCII"/>
    <property type="match status" value="1"/>
</dbReference>
<accession>A0A9C9TFX3</accession>
<comment type="caution">
    <text evidence="3">The sequence shown here is derived from an EMBL/GenBank/DDBJ whole genome shotgun (WGS) entry which is preliminary data.</text>
</comment>
<dbReference type="AlphaFoldDB" id="A0A9C9TFX3"/>
<evidence type="ECO:0000259" key="2">
    <source>
        <dbReference type="Pfam" id="PF03795"/>
    </source>
</evidence>
<dbReference type="InterPro" id="IPR005545">
    <property type="entry name" value="YCII"/>
</dbReference>
<dbReference type="SUPFAM" id="SSF54909">
    <property type="entry name" value="Dimeric alpha+beta barrel"/>
    <property type="match status" value="1"/>
</dbReference>
<evidence type="ECO:0000313" key="3">
    <source>
        <dbReference type="EMBL" id="HET99523.1"/>
    </source>
</evidence>
<gene>
    <name evidence="3" type="ORF">ENH89_03965</name>
</gene>
<feature type="domain" description="YCII-related" evidence="2">
    <location>
        <begin position="1"/>
        <end position="36"/>
    </location>
</feature>
<protein>
    <recommendedName>
        <fullName evidence="2">YCII-related domain-containing protein</fullName>
    </recommendedName>
</protein>
<organism evidence="3 4">
    <name type="scientific">Aurantimonas coralicida</name>
    <dbReference type="NCBI Taxonomy" id="182270"/>
    <lineage>
        <taxon>Bacteria</taxon>
        <taxon>Pseudomonadati</taxon>
        <taxon>Pseudomonadota</taxon>
        <taxon>Alphaproteobacteria</taxon>
        <taxon>Hyphomicrobiales</taxon>
        <taxon>Aurantimonadaceae</taxon>
        <taxon>Aurantimonas</taxon>
    </lineage>
</organism>
<proteinExistence type="inferred from homology"/>
<dbReference type="EMBL" id="DRGN01000055">
    <property type="protein sequence ID" value="HET99523.1"/>
    <property type="molecule type" value="Genomic_DNA"/>
</dbReference>